<dbReference type="Proteomes" id="UP000799444">
    <property type="component" value="Unassembled WGS sequence"/>
</dbReference>
<gene>
    <name evidence="1" type="ORF">EJ04DRAFT_340869</name>
</gene>
<name>A0A9P4UZB2_9PLEO</name>
<evidence type="ECO:0000313" key="2">
    <source>
        <dbReference type="Proteomes" id="UP000799444"/>
    </source>
</evidence>
<keyword evidence="2" id="KW-1185">Reference proteome</keyword>
<sequence>MPACRASMMYSGRQIVWLGSVFFPSFFHLSLSLDRFVMITAEGGSEELYDTLGISRRGLGSVIV</sequence>
<evidence type="ECO:0000313" key="1">
    <source>
        <dbReference type="EMBL" id="KAF2732254.1"/>
    </source>
</evidence>
<reference evidence="1" key="1">
    <citation type="journal article" date="2020" name="Stud. Mycol.">
        <title>101 Dothideomycetes genomes: a test case for predicting lifestyles and emergence of pathogens.</title>
        <authorList>
            <person name="Haridas S."/>
            <person name="Albert R."/>
            <person name="Binder M."/>
            <person name="Bloem J."/>
            <person name="Labutti K."/>
            <person name="Salamov A."/>
            <person name="Andreopoulos B."/>
            <person name="Baker S."/>
            <person name="Barry K."/>
            <person name="Bills G."/>
            <person name="Bluhm B."/>
            <person name="Cannon C."/>
            <person name="Castanera R."/>
            <person name="Culley D."/>
            <person name="Daum C."/>
            <person name="Ezra D."/>
            <person name="Gonzalez J."/>
            <person name="Henrissat B."/>
            <person name="Kuo A."/>
            <person name="Liang C."/>
            <person name="Lipzen A."/>
            <person name="Lutzoni F."/>
            <person name="Magnuson J."/>
            <person name="Mondo S."/>
            <person name="Nolan M."/>
            <person name="Ohm R."/>
            <person name="Pangilinan J."/>
            <person name="Park H.-J."/>
            <person name="Ramirez L."/>
            <person name="Alfaro M."/>
            <person name="Sun H."/>
            <person name="Tritt A."/>
            <person name="Yoshinaga Y."/>
            <person name="Zwiers L.-H."/>
            <person name="Turgeon B."/>
            <person name="Goodwin S."/>
            <person name="Spatafora J."/>
            <person name="Crous P."/>
            <person name="Grigoriev I."/>
        </authorList>
    </citation>
    <scope>NUCLEOTIDE SEQUENCE</scope>
    <source>
        <strain evidence="1">CBS 125425</strain>
    </source>
</reference>
<proteinExistence type="predicted"/>
<dbReference type="AlphaFoldDB" id="A0A9P4UZB2"/>
<comment type="caution">
    <text evidence="1">The sequence shown here is derived from an EMBL/GenBank/DDBJ whole genome shotgun (WGS) entry which is preliminary data.</text>
</comment>
<dbReference type="EMBL" id="ML996180">
    <property type="protein sequence ID" value="KAF2732254.1"/>
    <property type="molecule type" value="Genomic_DNA"/>
</dbReference>
<protein>
    <submittedName>
        <fullName evidence="1">Uncharacterized protein</fullName>
    </submittedName>
</protein>
<organism evidence="1 2">
    <name type="scientific">Polyplosphaeria fusca</name>
    <dbReference type="NCBI Taxonomy" id="682080"/>
    <lineage>
        <taxon>Eukaryota</taxon>
        <taxon>Fungi</taxon>
        <taxon>Dikarya</taxon>
        <taxon>Ascomycota</taxon>
        <taxon>Pezizomycotina</taxon>
        <taxon>Dothideomycetes</taxon>
        <taxon>Pleosporomycetidae</taxon>
        <taxon>Pleosporales</taxon>
        <taxon>Tetraplosphaeriaceae</taxon>
        <taxon>Polyplosphaeria</taxon>
    </lineage>
</organism>
<accession>A0A9P4UZB2</accession>